<dbReference type="GO" id="GO:0005737">
    <property type="term" value="C:cytoplasm"/>
    <property type="evidence" value="ECO:0007669"/>
    <property type="project" value="TreeGrafter"/>
</dbReference>
<evidence type="ECO:0000313" key="4">
    <source>
        <dbReference type="Proteomes" id="UP001432322"/>
    </source>
</evidence>
<dbReference type="Pfam" id="PF24681">
    <property type="entry name" value="Kelch_KLHDC2_KLHL20_DRC7"/>
    <property type="match status" value="1"/>
</dbReference>
<evidence type="ECO:0000256" key="1">
    <source>
        <dbReference type="ARBA" id="ARBA00022441"/>
    </source>
</evidence>
<keyword evidence="1" id="KW-0880">Kelch repeat</keyword>
<dbReference type="PANTHER" id="PTHR46461">
    <property type="entry name" value="KELCH DOMAIN-CONTAINING PROTEIN 3"/>
    <property type="match status" value="1"/>
</dbReference>
<gene>
    <name evidence="3" type="ORF">PFISCL1PPCAC_3135</name>
</gene>
<dbReference type="Gene3D" id="2.120.10.80">
    <property type="entry name" value="Kelch-type beta propeller"/>
    <property type="match status" value="3"/>
</dbReference>
<feature type="compositionally biased region" description="Acidic residues" evidence="2">
    <location>
        <begin position="139"/>
        <end position="152"/>
    </location>
</feature>
<evidence type="ECO:0000256" key="2">
    <source>
        <dbReference type="SAM" id="MobiDB-lite"/>
    </source>
</evidence>
<sequence length="525" mass="60626">LQMQWSVTMEGGPRRVNHAAVLLGDNHIYSFGGYCSLEQAKANAPIDIHVLNASTYKWQRVWSWQEQKMMATPPRGQRRSRREMLNEAVRNRGDSAFDDDEEEEEKEDERADDEVMMVSDLEDDDSDMEYQDARRDPVGESEDEAEAEEEREENGNGRVEDNDESDAESELDLDFFPFNHFHIEGIENEHINQDSRRLIPFYRYGHTVVAHRGKAYLWGGRNDEVGASDIVHVFDPVSNKWTSLATKGRTPPARDGHSAVVYNDQMIIFGGFEEADQRFSQETYVFDFATAKWEEMATMGERPRWRDFHTSVVMGEEMYVFGGRCDIMGQYHSTRDVYDEDMWALNLHTRKWRRLETKGEIPSGRRSHSAFCYDGKMYVIGGFNGTVNAHYNDLHSFDPKTEIWSLVRTLGESPSERRRQCTVVANNQLFLFGGTKPSGIKTMADHQLSLTDLSDLHVLDLKPTLYQMAAKVICTTKRGRDLLRTRMMYLPRVLREDMLNRIDPFLWGDKPVVPLVYLPTRNANA</sequence>
<proteinExistence type="predicted"/>
<accession>A0AAV5UYJ9</accession>
<dbReference type="FunFam" id="2.120.10.80:FF:000207">
    <property type="entry name" value="cDNA FLJ40400 fis, clone TESTI2037103"/>
    <property type="match status" value="1"/>
</dbReference>
<dbReference type="SMART" id="SM00612">
    <property type="entry name" value="Kelch"/>
    <property type="match status" value="3"/>
</dbReference>
<dbReference type="GO" id="GO:0003682">
    <property type="term" value="F:chromatin binding"/>
    <property type="evidence" value="ECO:0007669"/>
    <property type="project" value="InterPro"/>
</dbReference>
<dbReference type="PANTHER" id="PTHR46461:SF1">
    <property type="entry name" value="KELCH DOMAIN-CONTAINING PROTEIN 3"/>
    <property type="match status" value="1"/>
</dbReference>
<protein>
    <recommendedName>
        <fullName evidence="5">Kelch repeat protein</fullName>
    </recommendedName>
</protein>
<dbReference type="SUPFAM" id="SSF117281">
    <property type="entry name" value="Kelch motif"/>
    <property type="match status" value="2"/>
</dbReference>
<evidence type="ECO:0008006" key="5">
    <source>
        <dbReference type="Google" id="ProtNLM"/>
    </source>
</evidence>
<dbReference type="Proteomes" id="UP001432322">
    <property type="component" value="Unassembled WGS sequence"/>
</dbReference>
<name>A0AAV5UYJ9_9BILA</name>
<dbReference type="AlphaFoldDB" id="A0AAV5UYJ9"/>
<feature type="region of interest" description="Disordered" evidence="2">
    <location>
        <begin position="89"/>
        <end position="168"/>
    </location>
</feature>
<reference evidence="3" key="1">
    <citation type="submission" date="2023-10" db="EMBL/GenBank/DDBJ databases">
        <title>Genome assembly of Pristionchus species.</title>
        <authorList>
            <person name="Yoshida K."/>
            <person name="Sommer R.J."/>
        </authorList>
    </citation>
    <scope>NUCLEOTIDE SEQUENCE</scope>
    <source>
        <strain evidence="3">RS5133</strain>
    </source>
</reference>
<comment type="caution">
    <text evidence="3">The sequence shown here is derived from an EMBL/GenBank/DDBJ whole genome shotgun (WGS) entry which is preliminary data.</text>
</comment>
<organism evidence="3 4">
    <name type="scientific">Pristionchus fissidentatus</name>
    <dbReference type="NCBI Taxonomy" id="1538716"/>
    <lineage>
        <taxon>Eukaryota</taxon>
        <taxon>Metazoa</taxon>
        <taxon>Ecdysozoa</taxon>
        <taxon>Nematoda</taxon>
        <taxon>Chromadorea</taxon>
        <taxon>Rhabditida</taxon>
        <taxon>Rhabditina</taxon>
        <taxon>Diplogasteromorpha</taxon>
        <taxon>Diplogasteroidea</taxon>
        <taxon>Neodiplogasteridae</taxon>
        <taxon>Pristionchus</taxon>
    </lineage>
</organism>
<dbReference type="EMBL" id="BTSY01000001">
    <property type="protein sequence ID" value="GMT11838.1"/>
    <property type="molecule type" value="Genomic_DNA"/>
</dbReference>
<feature type="compositionally biased region" description="Acidic residues" evidence="2">
    <location>
        <begin position="96"/>
        <end position="130"/>
    </location>
</feature>
<dbReference type="InterPro" id="IPR052637">
    <property type="entry name" value="KLHDC3-like"/>
</dbReference>
<feature type="non-terminal residue" evidence="3">
    <location>
        <position position="1"/>
    </location>
</feature>
<dbReference type="InterPro" id="IPR006652">
    <property type="entry name" value="Kelch_1"/>
</dbReference>
<dbReference type="InterPro" id="IPR015915">
    <property type="entry name" value="Kelch-typ_b-propeller"/>
</dbReference>
<evidence type="ECO:0000313" key="3">
    <source>
        <dbReference type="EMBL" id="GMT11838.1"/>
    </source>
</evidence>
<keyword evidence="4" id="KW-1185">Reference proteome</keyword>